<dbReference type="AlphaFoldDB" id="A0A1I2VVP9"/>
<gene>
    <name evidence="1" type="ORF">SAMN05660649_03185</name>
</gene>
<dbReference type="EMBL" id="FOOX01000012">
    <property type="protein sequence ID" value="SFG93092.1"/>
    <property type="molecule type" value="Genomic_DNA"/>
</dbReference>
<proteinExistence type="predicted"/>
<accession>A0A1I2VVP9</accession>
<evidence type="ECO:0000313" key="2">
    <source>
        <dbReference type="Proteomes" id="UP000199337"/>
    </source>
</evidence>
<dbReference type="Pfam" id="PF02635">
    <property type="entry name" value="DsrE"/>
    <property type="match status" value="1"/>
</dbReference>
<evidence type="ECO:0008006" key="3">
    <source>
        <dbReference type="Google" id="ProtNLM"/>
    </source>
</evidence>
<dbReference type="SUPFAM" id="SSF75169">
    <property type="entry name" value="DsrEFH-like"/>
    <property type="match status" value="1"/>
</dbReference>
<dbReference type="InterPro" id="IPR003787">
    <property type="entry name" value="Sulphur_relay_DsrE/F-like"/>
</dbReference>
<dbReference type="InterPro" id="IPR027396">
    <property type="entry name" value="DsrEFH-like"/>
</dbReference>
<evidence type="ECO:0000313" key="1">
    <source>
        <dbReference type="EMBL" id="SFG93092.1"/>
    </source>
</evidence>
<dbReference type="Proteomes" id="UP000199337">
    <property type="component" value="Unassembled WGS sequence"/>
</dbReference>
<name>A0A1I2VVP9_9FIRM</name>
<protein>
    <recommendedName>
        <fullName evidence="3">DsrE/DsrF-like family protein</fullName>
    </recommendedName>
</protein>
<dbReference type="RefSeq" id="WP_092472366.1">
    <property type="nucleotide sequence ID" value="NZ_FOOX01000012.1"/>
</dbReference>
<dbReference type="Gene3D" id="3.40.1260.10">
    <property type="entry name" value="DsrEFH-like"/>
    <property type="match status" value="1"/>
</dbReference>
<sequence length="117" mass="13363">MVDNYRTDELVVVWTSADREVALKMVFMYTLNSRLKGWWDNVTLIIWGPSAKLLPEDAELREQISKMKDAGVKLIACKACADMYGVSSDLEKLGVEVIYVGTMFTNYLKENYKVITI</sequence>
<organism evidence="1 2">
    <name type="scientific">Desulfotruncus arcticus DSM 17038</name>
    <dbReference type="NCBI Taxonomy" id="1121424"/>
    <lineage>
        <taxon>Bacteria</taxon>
        <taxon>Bacillati</taxon>
        <taxon>Bacillota</taxon>
        <taxon>Clostridia</taxon>
        <taxon>Eubacteriales</taxon>
        <taxon>Desulfallaceae</taxon>
        <taxon>Desulfotruncus</taxon>
    </lineage>
</organism>
<dbReference type="STRING" id="341036.SAMN05660649_03185"/>
<reference evidence="2" key="1">
    <citation type="submission" date="2016-10" db="EMBL/GenBank/DDBJ databases">
        <authorList>
            <person name="Varghese N."/>
            <person name="Submissions S."/>
        </authorList>
    </citation>
    <scope>NUCLEOTIDE SEQUENCE [LARGE SCALE GENOMIC DNA]</scope>
    <source>
        <strain evidence="2">DSM 17038</strain>
    </source>
</reference>
<dbReference type="OrthoDB" id="9805634at2"/>
<keyword evidence="2" id="KW-1185">Reference proteome</keyword>